<dbReference type="GO" id="GO:0006310">
    <property type="term" value="P:DNA recombination"/>
    <property type="evidence" value="ECO:0007669"/>
    <property type="project" value="UniProtKB-KW"/>
</dbReference>
<feature type="domain" description="Core-binding (CB)" evidence="6">
    <location>
        <begin position="69"/>
        <end position="149"/>
    </location>
</feature>
<dbReference type="Pfam" id="PF00589">
    <property type="entry name" value="Phage_integrase"/>
    <property type="match status" value="1"/>
</dbReference>
<gene>
    <name evidence="7" type="ORF">CP523_13040</name>
    <name evidence="8" type="ORF">NH397_05415</name>
</gene>
<evidence type="ECO:0000259" key="5">
    <source>
        <dbReference type="PROSITE" id="PS51898"/>
    </source>
</evidence>
<dbReference type="Proteomes" id="UP001055437">
    <property type="component" value="Chromosome"/>
</dbReference>
<dbReference type="EMBL" id="CP099799">
    <property type="protein sequence ID" value="USS01868.1"/>
    <property type="molecule type" value="Genomic_DNA"/>
</dbReference>
<evidence type="ECO:0000256" key="4">
    <source>
        <dbReference type="PROSITE-ProRule" id="PRU01248"/>
    </source>
</evidence>
<proteinExistence type="inferred from homology"/>
<accession>A0A9N7JNM5</accession>
<dbReference type="EMBL" id="CP023671">
    <property type="protein sequence ID" value="AYE35274.1"/>
    <property type="molecule type" value="Genomic_DNA"/>
</dbReference>
<evidence type="ECO:0000313" key="7">
    <source>
        <dbReference type="EMBL" id="AYE35274.1"/>
    </source>
</evidence>
<dbReference type="RefSeq" id="WP_066677830.1">
    <property type="nucleotide sequence ID" value="NZ_CABMIZ010000032.1"/>
</dbReference>
<dbReference type="CDD" id="cd01189">
    <property type="entry name" value="INT_ICEBs1_C_like"/>
    <property type="match status" value="1"/>
</dbReference>
<organism evidence="7 9">
    <name type="scientific">Clostridium septicum</name>
    <dbReference type="NCBI Taxonomy" id="1504"/>
    <lineage>
        <taxon>Bacteria</taxon>
        <taxon>Bacillati</taxon>
        <taxon>Bacillota</taxon>
        <taxon>Clostridia</taxon>
        <taxon>Eubacteriales</taxon>
        <taxon>Clostridiaceae</taxon>
        <taxon>Clostridium</taxon>
    </lineage>
</organism>
<dbReference type="KEGG" id="csep:CP523_13040"/>
<evidence type="ECO:0000259" key="6">
    <source>
        <dbReference type="PROSITE" id="PS51900"/>
    </source>
</evidence>
<evidence type="ECO:0000256" key="1">
    <source>
        <dbReference type="ARBA" id="ARBA00008857"/>
    </source>
</evidence>
<dbReference type="InterPro" id="IPR028259">
    <property type="entry name" value="AP2-like_int_N"/>
</dbReference>
<dbReference type="InterPro" id="IPR050090">
    <property type="entry name" value="Tyrosine_recombinase_XerCD"/>
</dbReference>
<dbReference type="Gene3D" id="1.10.150.130">
    <property type="match status" value="1"/>
</dbReference>
<evidence type="ECO:0000313" key="9">
    <source>
        <dbReference type="Proteomes" id="UP000280586"/>
    </source>
</evidence>
<evidence type="ECO:0000313" key="8">
    <source>
        <dbReference type="EMBL" id="USS01868.1"/>
    </source>
</evidence>
<dbReference type="InterPro" id="IPR011010">
    <property type="entry name" value="DNA_brk_join_enz"/>
</dbReference>
<dbReference type="Proteomes" id="UP000280586">
    <property type="component" value="Chromosome"/>
</dbReference>
<dbReference type="InterPro" id="IPR010998">
    <property type="entry name" value="Integrase_recombinase_N"/>
</dbReference>
<protein>
    <submittedName>
        <fullName evidence="7">Site-specific integrase</fullName>
    </submittedName>
</protein>
<dbReference type="InterPro" id="IPR002104">
    <property type="entry name" value="Integrase_catalytic"/>
</dbReference>
<keyword evidence="2 4" id="KW-0238">DNA-binding</keyword>
<feature type="domain" description="Tyr recombinase" evidence="5">
    <location>
        <begin position="172"/>
        <end position="353"/>
    </location>
</feature>
<dbReference type="PROSITE" id="PS51898">
    <property type="entry name" value="TYR_RECOMBINASE"/>
    <property type="match status" value="1"/>
</dbReference>
<comment type="similarity">
    <text evidence="1">Belongs to the 'phage' integrase family.</text>
</comment>
<reference evidence="7 9" key="1">
    <citation type="submission" date="2017-09" db="EMBL/GenBank/DDBJ databases">
        <authorList>
            <person name="Thomas P."/>
            <person name="Seyboldt C."/>
        </authorList>
    </citation>
    <scope>NUCLEOTIDE SEQUENCE [LARGE SCALE GENOMIC DNA]</scope>
    <source>
        <strain evidence="7 9">DSM 7534</strain>
    </source>
</reference>
<dbReference type="GO" id="GO:0015074">
    <property type="term" value="P:DNA integration"/>
    <property type="evidence" value="ECO:0007669"/>
    <property type="project" value="InterPro"/>
</dbReference>
<dbReference type="GO" id="GO:0003677">
    <property type="term" value="F:DNA binding"/>
    <property type="evidence" value="ECO:0007669"/>
    <property type="project" value="UniProtKB-UniRule"/>
</dbReference>
<keyword evidence="3" id="KW-0233">DNA recombination</keyword>
<name>A0A9N7JNM5_CLOSE</name>
<dbReference type="PANTHER" id="PTHR30349:SF64">
    <property type="entry name" value="PROPHAGE INTEGRASE INTD-RELATED"/>
    <property type="match status" value="1"/>
</dbReference>
<dbReference type="InterPro" id="IPR013762">
    <property type="entry name" value="Integrase-like_cat_sf"/>
</dbReference>
<evidence type="ECO:0000256" key="2">
    <source>
        <dbReference type="ARBA" id="ARBA00023125"/>
    </source>
</evidence>
<evidence type="ECO:0000256" key="3">
    <source>
        <dbReference type="ARBA" id="ARBA00023172"/>
    </source>
</evidence>
<dbReference type="AlphaFoldDB" id="A0A9N7JNM5"/>
<evidence type="ECO:0000313" key="10">
    <source>
        <dbReference type="Proteomes" id="UP001055437"/>
    </source>
</evidence>
<dbReference type="OrthoDB" id="9785687at2"/>
<dbReference type="PANTHER" id="PTHR30349">
    <property type="entry name" value="PHAGE INTEGRASE-RELATED"/>
    <property type="match status" value="1"/>
</dbReference>
<dbReference type="GeneID" id="303561611"/>
<sequence length="359" mass="41899">MDYNITYRQKDKGWQYIISYKVNGKWKQKSKQGFSTKKEAKPFAEKALKELKTAYENEKNIINENYDSITFKELTDIYIEHSKLYKEYNTIRSYINYAKAFKSLNDMKVISINKGTIQKAVDSLVTTKLSSSTIKEYLKRSTLFFKYYIENYNPNYSNPTRNIVLPKIEKAQNKKALTKKELDLLLKSLKKENYDFYIISLLAGTCGLRAGEILGLTWNDIDEINSTLNINKQWKRLDRKIYGFGRLKSNNSNRIVPLPQKTLKELKEYHLSLVVDINNRILPFNETKIYNLNTKLKQLSDISIHELRHTYATLLISNGIDFKTAADILGHDVEQLIKTYSHVTDDMMTKATNKIAKIF</sequence>
<dbReference type="Gene3D" id="1.10.443.10">
    <property type="entry name" value="Intergrase catalytic core"/>
    <property type="match status" value="1"/>
</dbReference>
<reference evidence="8" key="2">
    <citation type="submission" date="2022-06" db="EMBL/GenBank/DDBJ databases">
        <authorList>
            <person name="Holder M.E."/>
            <person name="Ajami N.J."/>
            <person name="Petrosino J.F."/>
        </authorList>
    </citation>
    <scope>NUCLEOTIDE SEQUENCE</scope>
    <source>
        <strain evidence="8">RMA 8861</strain>
    </source>
</reference>
<dbReference type="PROSITE" id="PS51900">
    <property type="entry name" value="CB"/>
    <property type="match status" value="1"/>
</dbReference>
<dbReference type="SUPFAM" id="SSF56349">
    <property type="entry name" value="DNA breaking-rejoining enzymes"/>
    <property type="match status" value="1"/>
</dbReference>
<dbReference type="Pfam" id="PF14657">
    <property type="entry name" value="Arm-DNA-bind_4"/>
    <property type="match status" value="1"/>
</dbReference>
<keyword evidence="10" id="KW-1185">Reference proteome</keyword>
<dbReference type="InterPro" id="IPR044068">
    <property type="entry name" value="CB"/>
</dbReference>